<dbReference type="Proteomes" id="UP000004310">
    <property type="component" value="Unassembled WGS sequence"/>
</dbReference>
<dbReference type="SUPFAM" id="SSF54427">
    <property type="entry name" value="NTF2-like"/>
    <property type="match status" value="1"/>
</dbReference>
<dbReference type="EMBL" id="AATP01000005">
    <property type="protein sequence ID" value="EAU40908.1"/>
    <property type="molecule type" value="Genomic_DNA"/>
</dbReference>
<dbReference type="STRING" id="217511.GCA_001463845_01983"/>
<dbReference type="Pfam" id="PF12680">
    <property type="entry name" value="SnoaL_2"/>
    <property type="match status" value="1"/>
</dbReference>
<reference evidence="2 3" key="1">
    <citation type="journal article" date="2010" name="J. Bacteriol.">
        <title>Genome sequence of Fulvimarina pelagi HTCC2506T, a Mn(II)-oxidizing alphaproteobacterium possessing an aerobic anoxygenic photosynthetic gene cluster and Xanthorhodopsin.</title>
        <authorList>
            <person name="Kang I."/>
            <person name="Oh H.M."/>
            <person name="Lim S.I."/>
            <person name="Ferriera S."/>
            <person name="Giovannoni S.J."/>
            <person name="Cho J.C."/>
        </authorList>
    </citation>
    <scope>NUCLEOTIDE SEQUENCE [LARGE SCALE GENOMIC DNA]</scope>
    <source>
        <strain evidence="2 3">HTCC2506</strain>
    </source>
</reference>
<gene>
    <name evidence="2" type="ORF">FP2506_18509</name>
</gene>
<dbReference type="AlphaFoldDB" id="Q0G0T1"/>
<accession>Q0G0T1</accession>
<dbReference type="eggNOG" id="ENOG5031GZS">
    <property type="taxonomic scope" value="Bacteria"/>
</dbReference>
<feature type="domain" description="SnoaL-like" evidence="1">
    <location>
        <begin position="11"/>
        <end position="127"/>
    </location>
</feature>
<comment type="caution">
    <text evidence="2">The sequence shown here is derived from an EMBL/GenBank/DDBJ whole genome shotgun (WGS) entry which is preliminary data.</text>
</comment>
<name>Q0G0T1_9HYPH</name>
<dbReference type="RefSeq" id="WP_007068816.1">
    <property type="nucleotide sequence ID" value="NZ_DS022272.1"/>
</dbReference>
<dbReference type="Gene3D" id="3.10.450.50">
    <property type="match status" value="1"/>
</dbReference>
<evidence type="ECO:0000259" key="1">
    <source>
        <dbReference type="Pfam" id="PF12680"/>
    </source>
</evidence>
<evidence type="ECO:0000313" key="2">
    <source>
        <dbReference type="EMBL" id="EAU40908.1"/>
    </source>
</evidence>
<organism evidence="2 3">
    <name type="scientific">Fulvimarina pelagi HTCC2506</name>
    <dbReference type="NCBI Taxonomy" id="314231"/>
    <lineage>
        <taxon>Bacteria</taxon>
        <taxon>Pseudomonadati</taxon>
        <taxon>Pseudomonadota</taxon>
        <taxon>Alphaproteobacteria</taxon>
        <taxon>Hyphomicrobiales</taxon>
        <taxon>Aurantimonadaceae</taxon>
        <taxon>Fulvimarina</taxon>
    </lineage>
</organism>
<sequence length="150" mass="16967">MADQNKRRRAVEDVMRAVMTGEIGSIANLFYPGAVFLQRSNAGVIDAPWFERMEGEFHLAGEEQTTAFLQELLKRASYMSYEIRGLVCEDDEAASRCDWSRRDENTGTIVTGTTMYWFGFSSDDRIKSLETVGAIHSVLPRRKVSERTAS</sequence>
<dbReference type="HOGENOM" id="CLU_116675_0_0_5"/>
<evidence type="ECO:0000313" key="3">
    <source>
        <dbReference type="Proteomes" id="UP000004310"/>
    </source>
</evidence>
<dbReference type="InterPro" id="IPR037401">
    <property type="entry name" value="SnoaL-like"/>
</dbReference>
<dbReference type="InterPro" id="IPR032710">
    <property type="entry name" value="NTF2-like_dom_sf"/>
</dbReference>
<protein>
    <recommendedName>
        <fullName evidence="1">SnoaL-like domain-containing protein</fullName>
    </recommendedName>
</protein>
<keyword evidence="3" id="KW-1185">Reference proteome</keyword>
<proteinExistence type="predicted"/>